<dbReference type="SUPFAM" id="SSF52540">
    <property type="entry name" value="P-loop containing nucleoside triphosphate hydrolases"/>
    <property type="match status" value="1"/>
</dbReference>
<sequence length="494" mass="56713">MDIIISAVLGELTTRSINFFVSKVSKPVPLDVEDCLHKVLLRAQVIMDEAMGRHVTNQAMLLQLVMLRDAMHRGYYMLDTFRYQHHDEEETKYEDVSHSSSLSIVNSVKRLCFSSRGGLALKELQETHDNLSSMILDLNELVLFLTSYPRLYRQPYSMHLQLANCMFDRQMEAQLVINFLLHTQPHGAEELEVLPIIGPSYVGKSTLVAHACKVERVTDHFSEILFLQSDDFTDDELAAFSEECARKRQNHVSNSNRDIRFLVVVELVRDLNEDAWNRLYSSFKQCVPSGSKIIVTSRSNKIAKFGTAQALTLKRPSHEAYWYFFKTLTFESTDPEMHPRFTCIAMEIAKALKSSPIFAYITAHLLRDNFNVHFWCKVLAFLRGSFQKHASNSGEHPFDVLKQNRPTYFGRMDTPLEVCVLYHQYQCSTQDEVPKITVQDVVYGGVKPRGKFEVLAWRSSIPPYYSYVGTCEIQELKSAAVKRKRSMKDGTTLC</sequence>
<feature type="domain" description="NB-ARC" evidence="1">
    <location>
        <begin position="189"/>
        <end position="332"/>
    </location>
</feature>
<evidence type="ECO:0000313" key="3">
    <source>
        <dbReference type="Proteomes" id="UP001497457"/>
    </source>
</evidence>
<dbReference type="Proteomes" id="UP001497457">
    <property type="component" value="Chromosome 7b"/>
</dbReference>
<dbReference type="PANTHER" id="PTHR33377">
    <property type="entry name" value="OS10G0134700 PROTEIN-RELATED"/>
    <property type="match status" value="1"/>
</dbReference>
<dbReference type="AlphaFoldDB" id="A0ABC9FLD5"/>
<protein>
    <recommendedName>
        <fullName evidence="1">NB-ARC domain-containing protein</fullName>
    </recommendedName>
</protein>
<dbReference type="InterPro" id="IPR002182">
    <property type="entry name" value="NB-ARC"/>
</dbReference>
<evidence type="ECO:0000313" key="2">
    <source>
        <dbReference type="EMBL" id="CAL5077860.1"/>
    </source>
</evidence>
<dbReference type="InterPro" id="IPR027417">
    <property type="entry name" value="P-loop_NTPase"/>
</dbReference>
<evidence type="ECO:0000259" key="1">
    <source>
        <dbReference type="Pfam" id="PF00931"/>
    </source>
</evidence>
<dbReference type="PANTHER" id="PTHR33377:SF92">
    <property type="entry name" value="NB-ARC DOMAIN-CONTAINING PROTEIN"/>
    <property type="match status" value="1"/>
</dbReference>
<dbReference type="Gene3D" id="3.40.50.300">
    <property type="entry name" value="P-loop containing nucleotide triphosphate hydrolases"/>
    <property type="match status" value="1"/>
</dbReference>
<name>A0ABC9FLD5_9POAL</name>
<organism evidence="2 3">
    <name type="scientific">Urochloa decumbens</name>
    <dbReference type="NCBI Taxonomy" id="240449"/>
    <lineage>
        <taxon>Eukaryota</taxon>
        <taxon>Viridiplantae</taxon>
        <taxon>Streptophyta</taxon>
        <taxon>Embryophyta</taxon>
        <taxon>Tracheophyta</taxon>
        <taxon>Spermatophyta</taxon>
        <taxon>Magnoliopsida</taxon>
        <taxon>Liliopsida</taxon>
        <taxon>Poales</taxon>
        <taxon>Poaceae</taxon>
        <taxon>PACMAD clade</taxon>
        <taxon>Panicoideae</taxon>
        <taxon>Panicodae</taxon>
        <taxon>Paniceae</taxon>
        <taxon>Melinidinae</taxon>
        <taxon>Urochloa</taxon>
    </lineage>
</organism>
<gene>
    <name evidence="2" type="ORF">URODEC1_LOCUS106846</name>
</gene>
<reference evidence="2" key="1">
    <citation type="submission" date="2024-10" db="EMBL/GenBank/DDBJ databases">
        <authorList>
            <person name="Ryan C."/>
        </authorList>
    </citation>
    <scope>NUCLEOTIDE SEQUENCE [LARGE SCALE GENOMIC DNA]</scope>
</reference>
<proteinExistence type="predicted"/>
<accession>A0ABC9FLD5</accession>
<dbReference type="Pfam" id="PF00931">
    <property type="entry name" value="NB-ARC"/>
    <property type="match status" value="1"/>
</dbReference>
<keyword evidence="3" id="KW-1185">Reference proteome</keyword>
<dbReference type="EMBL" id="OZ075117">
    <property type="protein sequence ID" value="CAL5077860.1"/>
    <property type="molecule type" value="Genomic_DNA"/>
</dbReference>